<evidence type="ECO:0008006" key="4">
    <source>
        <dbReference type="Google" id="ProtNLM"/>
    </source>
</evidence>
<dbReference type="Proteomes" id="UP000287651">
    <property type="component" value="Unassembled WGS sequence"/>
</dbReference>
<evidence type="ECO:0000313" key="2">
    <source>
        <dbReference type="EMBL" id="RRT84369.1"/>
    </source>
</evidence>
<reference evidence="2 3" key="1">
    <citation type="journal article" date="2014" name="Agronomy (Basel)">
        <title>A Draft Genome Sequence for Ensete ventricosum, the Drought-Tolerant Tree Against Hunger.</title>
        <authorList>
            <person name="Harrison J."/>
            <person name="Moore K.A."/>
            <person name="Paszkiewicz K."/>
            <person name="Jones T."/>
            <person name="Grant M."/>
            <person name="Ambacheew D."/>
            <person name="Muzemil S."/>
            <person name="Studholme D.J."/>
        </authorList>
    </citation>
    <scope>NUCLEOTIDE SEQUENCE [LARGE SCALE GENOMIC DNA]</scope>
</reference>
<name>A0A427B7A2_ENSVE</name>
<feature type="compositionally biased region" description="Low complexity" evidence="1">
    <location>
        <begin position="50"/>
        <end position="61"/>
    </location>
</feature>
<organism evidence="2 3">
    <name type="scientific">Ensete ventricosum</name>
    <name type="common">Abyssinian banana</name>
    <name type="synonym">Musa ensete</name>
    <dbReference type="NCBI Taxonomy" id="4639"/>
    <lineage>
        <taxon>Eukaryota</taxon>
        <taxon>Viridiplantae</taxon>
        <taxon>Streptophyta</taxon>
        <taxon>Embryophyta</taxon>
        <taxon>Tracheophyta</taxon>
        <taxon>Spermatophyta</taxon>
        <taxon>Magnoliopsida</taxon>
        <taxon>Liliopsida</taxon>
        <taxon>Zingiberales</taxon>
        <taxon>Musaceae</taxon>
        <taxon>Ensete</taxon>
    </lineage>
</organism>
<accession>A0A427B7A2</accession>
<feature type="compositionally biased region" description="Basic and acidic residues" evidence="1">
    <location>
        <begin position="128"/>
        <end position="143"/>
    </location>
</feature>
<sequence>PKRTTGERGNRSGKPKARPEQEGSERSREGGDRVGGCGNGLVTLISSEKPPSLASSGAPGSEVEGVVTKGDEGREGAFGCPDRIVGSHVWTEDSDVAWLDGEVLEVIGDEVKICCTDEKVKERRKRRWGEGRRSTRPATRDSKCQWPGKGQKTQAVSPAGNLLTELDQAKIPDPRVIQAWTSKCHMVCAGPSIMC</sequence>
<dbReference type="AlphaFoldDB" id="A0A427B7A2"/>
<proteinExistence type="predicted"/>
<feature type="compositionally biased region" description="Basic and acidic residues" evidence="1">
    <location>
        <begin position="17"/>
        <end position="32"/>
    </location>
</feature>
<evidence type="ECO:0000256" key="1">
    <source>
        <dbReference type="SAM" id="MobiDB-lite"/>
    </source>
</evidence>
<comment type="caution">
    <text evidence="2">The sequence shown here is derived from an EMBL/GenBank/DDBJ whole genome shotgun (WGS) entry which is preliminary data.</text>
</comment>
<gene>
    <name evidence="2" type="ORF">B296_00014847</name>
</gene>
<feature type="region of interest" description="Disordered" evidence="1">
    <location>
        <begin position="1"/>
        <end position="64"/>
    </location>
</feature>
<evidence type="ECO:0000313" key="3">
    <source>
        <dbReference type="Proteomes" id="UP000287651"/>
    </source>
</evidence>
<feature type="compositionally biased region" description="Basic and acidic residues" evidence="1">
    <location>
        <begin position="1"/>
        <end position="10"/>
    </location>
</feature>
<feature type="non-terminal residue" evidence="2">
    <location>
        <position position="1"/>
    </location>
</feature>
<feature type="region of interest" description="Disordered" evidence="1">
    <location>
        <begin position="125"/>
        <end position="159"/>
    </location>
</feature>
<protein>
    <recommendedName>
        <fullName evidence="4">Myosin N-terminal SH3-like domain-containing protein</fullName>
    </recommendedName>
</protein>
<dbReference type="EMBL" id="AMZH03000319">
    <property type="protein sequence ID" value="RRT84369.1"/>
    <property type="molecule type" value="Genomic_DNA"/>
</dbReference>